<organism evidence="3 4">
    <name type="scientific">Ramlibacter montanisoli</name>
    <dbReference type="NCBI Taxonomy" id="2732512"/>
    <lineage>
        <taxon>Bacteria</taxon>
        <taxon>Pseudomonadati</taxon>
        <taxon>Pseudomonadota</taxon>
        <taxon>Betaproteobacteria</taxon>
        <taxon>Burkholderiales</taxon>
        <taxon>Comamonadaceae</taxon>
        <taxon>Ramlibacter</taxon>
    </lineage>
</organism>
<sequence>MRRFLTTSSARAILSAAAVGVVTLTSQVSSAEPRVAVEFKTQPAAAAVQAVKPGAQSAIRFAAPAATTEPTLKFASADAVRSAIKFQTVRWGGKPVQTLDEASRILLAKAAAEKAGLREVGLSYHDVYGVIEAETSWIPRTGSSKNGTPNLGLAQFEPRTAAGMGLKDPSDPVQAVFAAAQYMKMGAQWASGKIGHLKSDPALYAAKLREGVSVHYNLSIKGRNKWNGLNTAQLPVETQRHIRNAAMGAKEAMELARMLRT</sequence>
<protein>
    <submittedName>
        <fullName evidence="3">Lytic transglycosylase domain-containing protein</fullName>
    </submittedName>
</protein>
<reference evidence="3 4" key="1">
    <citation type="submission" date="2020-05" db="EMBL/GenBank/DDBJ databases">
        <authorList>
            <person name="Khan S.A."/>
            <person name="Jeon C.O."/>
            <person name="Chun B.H."/>
        </authorList>
    </citation>
    <scope>NUCLEOTIDE SEQUENCE [LARGE SCALE GENOMIC DNA]</scope>
    <source>
        <strain evidence="3 4">B156</strain>
    </source>
</reference>
<keyword evidence="1" id="KW-0732">Signal</keyword>
<evidence type="ECO:0000256" key="1">
    <source>
        <dbReference type="SAM" id="SignalP"/>
    </source>
</evidence>
<gene>
    <name evidence="3" type="ORF">HK415_04535</name>
</gene>
<comment type="caution">
    <text evidence="3">The sequence shown here is derived from an EMBL/GenBank/DDBJ whole genome shotgun (WGS) entry which is preliminary data.</text>
</comment>
<dbReference type="AlphaFoldDB" id="A0A849K271"/>
<dbReference type="InterPro" id="IPR008258">
    <property type="entry name" value="Transglycosylase_SLT_dom_1"/>
</dbReference>
<feature type="domain" description="Transglycosylase SLT" evidence="2">
    <location>
        <begin position="123"/>
        <end position="185"/>
    </location>
</feature>
<proteinExistence type="predicted"/>
<reference evidence="3 4" key="2">
    <citation type="submission" date="2020-06" db="EMBL/GenBank/DDBJ databases">
        <title>Ramlibacter rhizophilus sp. nov., isolated from rhizosphere soil of national flower Mugunghwa from South Korea.</title>
        <authorList>
            <person name="Zheng-Fei Y."/>
            <person name="Huan T."/>
        </authorList>
    </citation>
    <scope>NUCLEOTIDE SEQUENCE [LARGE SCALE GENOMIC DNA]</scope>
    <source>
        <strain evidence="3 4">B156</strain>
    </source>
</reference>
<evidence type="ECO:0000313" key="3">
    <source>
        <dbReference type="EMBL" id="NNU42588.1"/>
    </source>
</evidence>
<dbReference type="InterPro" id="IPR023346">
    <property type="entry name" value="Lysozyme-like_dom_sf"/>
</dbReference>
<dbReference type="Pfam" id="PF01464">
    <property type="entry name" value="SLT"/>
    <property type="match status" value="1"/>
</dbReference>
<keyword evidence="4" id="KW-1185">Reference proteome</keyword>
<dbReference type="RefSeq" id="WP_171556934.1">
    <property type="nucleotide sequence ID" value="NZ_JABFCS010000001.1"/>
</dbReference>
<dbReference type="Proteomes" id="UP000552954">
    <property type="component" value="Unassembled WGS sequence"/>
</dbReference>
<evidence type="ECO:0000313" key="4">
    <source>
        <dbReference type="Proteomes" id="UP000552954"/>
    </source>
</evidence>
<accession>A0A849K271</accession>
<dbReference type="SUPFAM" id="SSF53955">
    <property type="entry name" value="Lysozyme-like"/>
    <property type="match status" value="1"/>
</dbReference>
<dbReference type="EMBL" id="JABFCS010000001">
    <property type="protein sequence ID" value="NNU42588.1"/>
    <property type="molecule type" value="Genomic_DNA"/>
</dbReference>
<feature type="chain" id="PRO_5033055361" evidence="1">
    <location>
        <begin position="32"/>
        <end position="261"/>
    </location>
</feature>
<name>A0A849K271_9BURK</name>
<dbReference type="Gene3D" id="1.10.530.10">
    <property type="match status" value="1"/>
</dbReference>
<evidence type="ECO:0000259" key="2">
    <source>
        <dbReference type="Pfam" id="PF01464"/>
    </source>
</evidence>
<feature type="signal peptide" evidence="1">
    <location>
        <begin position="1"/>
        <end position="31"/>
    </location>
</feature>